<dbReference type="AlphaFoldDB" id="A0A150TH90"/>
<sequence length="89" mass="9397">MRLAIKHSIGRLQKLDANVAEDRRVAFTLPEDFPPGPAEVLALAATAVPPTERRRVRVLGSLASAAPPPLDVDPIADALADVRGARNPG</sequence>
<organism evidence="1 2">
    <name type="scientific">Sorangium cellulosum</name>
    <name type="common">Polyangium cellulosum</name>
    <dbReference type="NCBI Taxonomy" id="56"/>
    <lineage>
        <taxon>Bacteria</taxon>
        <taxon>Pseudomonadati</taxon>
        <taxon>Myxococcota</taxon>
        <taxon>Polyangia</taxon>
        <taxon>Polyangiales</taxon>
        <taxon>Polyangiaceae</taxon>
        <taxon>Sorangium</taxon>
    </lineage>
</organism>
<comment type="caution">
    <text evidence="1">The sequence shown here is derived from an EMBL/GenBank/DDBJ whole genome shotgun (WGS) entry which is preliminary data.</text>
</comment>
<proteinExistence type="predicted"/>
<dbReference type="Proteomes" id="UP000075502">
    <property type="component" value="Unassembled WGS sequence"/>
</dbReference>
<evidence type="ECO:0000313" key="2">
    <source>
        <dbReference type="Proteomes" id="UP000075502"/>
    </source>
</evidence>
<accession>A0A150TH90</accession>
<protein>
    <submittedName>
        <fullName evidence="1">Uncharacterized protein</fullName>
    </submittedName>
</protein>
<gene>
    <name evidence="1" type="ORF">BE21_48735</name>
</gene>
<name>A0A150TH90_SORCE</name>
<evidence type="ECO:0000313" key="1">
    <source>
        <dbReference type="EMBL" id="KYG04059.1"/>
    </source>
</evidence>
<reference evidence="1 2" key="1">
    <citation type="submission" date="2014-02" db="EMBL/GenBank/DDBJ databases">
        <title>The small core and large imbalanced accessory genome model reveals a collaborative survival strategy of Sorangium cellulosum strains in nature.</title>
        <authorList>
            <person name="Han K."/>
            <person name="Peng R."/>
            <person name="Blom J."/>
            <person name="Li Y.-Z."/>
        </authorList>
    </citation>
    <scope>NUCLEOTIDE SEQUENCE [LARGE SCALE GENOMIC DNA]</scope>
    <source>
        <strain evidence="1 2">So0007-03</strain>
    </source>
</reference>
<dbReference type="EMBL" id="JEME01002519">
    <property type="protein sequence ID" value="KYG04059.1"/>
    <property type="molecule type" value="Genomic_DNA"/>
</dbReference>